<proteinExistence type="inferred from homology"/>
<gene>
    <name evidence="10" type="ORF">B0I00_2394</name>
</gene>
<comment type="similarity">
    <text evidence="2 6">Belongs to the acyl-CoA dehydrogenase family.</text>
</comment>
<evidence type="ECO:0000259" key="8">
    <source>
        <dbReference type="Pfam" id="PF02770"/>
    </source>
</evidence>
<evidence type="ECO:0000256" key="3">
    <source>
        <dbReference type="ARBA" id="ARBA00022630"/>
    </source>
</evidence>
<keyword evidence="11" id="KW-1185">Reference proteome</keyword>
<dbReference type="Pfam" id="PF02771">
    <property type="entry name" value="Acyl-CoA_dh_N"/>
    <property type="match status" value="1"/>
</dbReference>
<comment type="caution">
    <text evidence="10">The sequence shown here is derived from an EMBL/GenBank/DDBJ whole genome shotgun (WGS) entry which is preliminary data.</text>
</comment>
<dbReference type="RefSeq" id="WP_100867584.1">
    <property type="nucleotide sequence ID" value="NZ_PHUF01000004.1"/>
</dbReference>
<dbReference type="EMBL" id="PHUF01000004">
    <property type="protein sequence ID" value="PKB14793.1"/>
    <property type="molecule type" value="Genomic_DNA"/>
</dbReference>
<dbReference type="Proteomes" id="UP000232587">
    <property type="component" value="Unassembled WGS sequence"/>
</dbReference>
<dbReference type="SUPFAM" id="SSF56645">
    <property type="entry name" value="Acyl-CoA dehydrogenase NM domain-like"/>
    <property type="match status" value="1"/>
</dbReference>
<evidence type="ECO:0000313" key="10">
    <source>
        <dbReference type="EMBL" id="PKB14793.1"/>
    </source>
</evidence>
<evidence type="ECO:0000256" key="5">
    <source>
        <dbReference type="ARBA" id="ARBA00023002"/>
    </source>
</evidence>
<evidence type="ECO:0000313" key="11">
    <source>
        <dbReference type="Proteomes" id="UP000232587"/>
    </source>
</evidence>
<dbReference type="SUPFAM" id="SSF47203">
    <property type="entry name" value="Acyl-CoA dehydrogenase C-terminal domain-like"/>
    <property type="match status" value="1"/>
</dbReference>
<evidence type="ECO:0000256" key="1">
    <source>
        <dbReference type="ARBA" id="ARBA00001974"/>
    </source>
</evidence>
<protein>
    <submittedName>
        <fullName evidence="10">Alkylation response protein AidB-like acyl-CoA dehydrogenase</fullName>
    </submittedName>
</protein>
<dbReference type="OrthoDB" id="7328575at2"/>
<evidence type="ECO:0000259" key="7">
    <source>
        <dbReference type="Pfam" id="PF00441"/>
    </source>
</evidence>
<accession>A0A2N0H779</accession>
<dbReference type="InterPro" id="IPR009075">
    <property type="entry name" value="AcylCo_DH/oxidase_C"/>
</dbReference>
<organism evidence="10 11">
    <name type="scientific">Novosphingobium kunmingense</name>
    <dbReference type="NCBI Taxonomy" id="1211806"/>
    <lineage>
        <taxon>Bacteria</taxon>
        <taxon>Pseudomonadati</taxon>
        <taxon>Pseudomonadota</taxon>
        <taxon>Alphaproteobacteria</taxon>
        <taxon>Sphingomonadales</taxon>
        <taxon>Sphingomonadaceae</taxon>
        <taxon>Novosphingobium</taxon>
    </lineage>
</organism>
<keyword evidence="4 6" id="KW-0274">FAD</keyword>
<comment type="cofactor">
    <cofactor evidence="1 6">
        <name>FAD</name>
        <dbReference type="ChEBI" id="CHEBI:57692"/>
    </cofactor>
</comment>
<dbReference type="Gene3D" id="1.20.140.10">
    <property type="entry name" value="Butyryl-CoA Dehydrogenase, subunit A, domain 3"/>
    <property type="match status" value="1"/>
</dbReference>
<dbReference type="AlphaFoldDB" id="A0A2N0H779"/>
<feature type="domain" description="Acyl-CoA dehydrogenase/oxidase N-terminal" evidence="9">
    <location>
        <begin position="6"/>
        <end position="114"/>
    </location>
</feature>
<feature type="domain" description="Acyl-CoA dehydrogenase/oxidase C-terminal" evidence="7">
    <location>
        <begin position="242"/>
        <end position="370"/>
    </location>
</feature>
<dbReference type="InterPro" id="IPR013786">
    <property type="entry name" value="AcylCoA_DH/ox_N"/>
</dbReference>
<dbReference type="Pfam" id="PF02770">
    <property type="entry name" value="Acyl-CoA_dh_M"/>
    <property type="match status" value="1"/>
</dbReference>
<dbReference type="Gene3D" id="2.40.110.10">
    <property type="entry name" value="Butyryl-CoA Dehydrogenase, subunit A, domain 2"/>
    <property type="match status" value="1"/>
</dbReference>
<dbReference type="Gene3D" id="1.10.540.10">
    <property type="entry name" value="Acyl-CoA dehydrogenase/oxidase, N-terminal domain"/>
    <property type="match status" value="1"/>
</dbReference>
<dbReference type="CDD" id="cd00567">
    <property type="entry name" value="ACAD"/>
    <property type="match status" value="1"/>
</dbReference>
<dbReference type="InterPro" id="IPR037069">
    <property type="entry name" value="AcylCoA_DH/ox_N_sf"/>
</dbReference>
<evidence type="ECO:0000256" key="6">
    <source>
        <dbReference type="RuleBase" id="RU362125"/>
    </source>
</evidence>
<feature type="domain" description="Acyl-CoA oxidase/dehydrogenase middle" evidence="8">
    <location>
        <begin position="121"/>
        <end position="199"/>
    </location>
</feature>
<dbReference type="GO" id="GO:0003995">
    <property type="term" value="F:acyl-CoA dehydrogenase activity"/>
    <property type="evidence" value="ECO:0007669"/>
    <property type="project" value="TreeGrafter"/>
</dbReference>
<dbReference type="Pfam" id="PF00441">
    <property type="entry name" value="Acyl-CoA_dh_1"/>
    <property type="match status" value="1"/>
</dbReference>
<keyword evidence="5 6" id="KW-0560">Oxidoreductase</keyword>
<evidence type="ECO:0000259" key="9">
    <source>
        <dbReference type="Pfam" id="PF02771"/>
    </source>
</evidence>
<sequence>MEFELNDEQRQFKASLDRFLETGRAFGADKLDLRQGDGWRPQVWQDLASQLGVLAVGLPDRLGGFGGGVEQMVVMESVGRALAPEPVAETLLQAAPLLAQSESPAADALLQGIAAGSVRIALAIGEDGVRDDFRAIACSARDTDAGWQIDGAKQIVVGAPWATHLLVAARHAGQAGDATGLSLFVVAADVQGLELRPYRMLDERWAADVSLDGVEVPREALIGVEGDGLALLEEWRDRAIAAASAEACGILERLVEETVAYARQREQFGQTIGSFQALQHRMVDMHLQLELARSAALLACQTLDEPADVRGRAASAARLTVAQACRFVGQNAVQIHGGMGMTDELAIGHFFKRATVIEHSFGSEGFHLRRRAAG</sequence>
<evidence type="ECO:0000256" key="4">
    <source>
        <dbReference type="ARBA" id="ARBA00022827"/>
    </source>
</evidence>
<keyword evidence="3 6" id="KW-0285">Flavoprotein</keyword>
<dbReference type="InterPro" id="IPR046373">
    <property type="entry name" value="Acyl-CoA_Oxase/DH_mid-dom_sf"/>
</dbReference>
<dbReference type="InterPro" id="IPR006091">
    <property type="entry name" value="Acyl-CoA_Oxase/DH_mid-dom"/>
</dbReference>
<dbReference type="InterPro" id="IPR009100">
    <property type="entry name" value="AcylCoA_DH/oxidase_NM_dom_sf"/>
</dbReference>
<name>A0A2N0H779_9SPHN</name>
<dbReference type="InterPro" id="IPR036250">
    <property type="entry name" value="AcylCo_DH-like_C"/>
</dbReference>
<dbReference type="PANTHER" id="PTHR43884:SF20">
    <property type="entry name" value="ACYL-COA DEHYDROGENASE FADE28"/>
    <property type="match status" value="1"/>
</dbReference>
<reference evidence="10 11" key="1">
    <citation type="submission" date="2017-11" db="EMBL/GenBank/DDBJ databases">
        <title>Genomic Encyclopedia of Type Strains, Phase III (KMG-III): the genomes of soil and plant-associated and newly described type strains.</title>
        <authorList>
            <person name="Whitman W."/>
        </authorList>
    </citation>
    <scope>NUCLEOTIDE SEQUENCE [LARGE SCALE GENOMIC DNA]</scope>
    <source>
        <strain evidence="10 11">CGMCC 1.12274</strain>
    </source>
</reference>
<evidence type="ECO:0000256" key="2">
    <source>
        <dbReference type="ARBA" id="ARBA00009347"/>
    </source>
</evidence>
<dbReference type="GO" id="GO:0050660">
    <property type="term" value="F:flavin adenine dinucleotide binding"/>
    <property type="evidence" value="ECO:0007669"/>
    <property type="project" value="InterPro"/>
</dbReference>
<dbReference type="PANTHER" id="PTHR43884">
    <property type="entry name" value="ACYL-COA DEHYDROGENASE"/>
    <property type="match status" value="1"/>
</dbReference>